<gene>
    <name evidence="2" type="ORF">GBZ86_07995</name>
</gene>
<sequence length="127" mass="14691">MISDLKKIMLAAVGTVATVYENIDKNINEMVRKGKITIEEGKELSEQLKKDVEVKTNQATNVMMEKIDELRPLTKEDIRLMIAEYNIDVEEELKILKNKICELEKLSSKVDELEIKLKNKIDILEEK</sequence>
<comment type="caution">
    <text evidence="2">The sequence shown here is derived from an EMBL/GenBank/DDBJ whole genome shotgun (WGS) entry which is preliminary data.</text>
</comment>
<dbReference type="AlphaFoldDB" id="A0A6I1MJJ2"/>
<reference evidence="2 3" key="1">
    <citation type="submission" date="2019-10" db="EMBL/GenBank/DDBJ databases">
        <title>The Genome Sequence of Clostridium tarantellae Isolated from Fish Brain.</title>
        <authorList>
            <person name="Bano L."/>
            <person name="Kiel M."/>
            <person name="Sales G."/>
            <person name="Doxey A.C."/>
            <person name="Mansfield M.J."/>
            <person name="Schiavone M."/>
            <person name="Rossetto O."/>
            <person name="Pirazzini M."/>
            <person name="Dobrindt U."/>
            <person name="Montecucco C."/>
        </authorList>
    </citation>
    <scope>NUCLEOTIDE SEQUENCE [LARGE SCALE GENOMIC DNA]</scope>
    <source>
        <strain evidence="2 3">DSM 3997</strain>
    </source>
</reference>
<accession>A0A6I1MJJ2</accession>
<keyword evidence="1" id="KW-0175">Coiled coil</keyword>
<evidence type="ECO:0000313" key="3">
    <source>
        <dbReference type="Proteomes" id="UP000430345"/>
    </source>
</evidence>
<dbReference type="OrthoDB" id="2134917at2"/>
<organism evidence="2 3">
    <name type="scientific">Clostridium tarantellae</name>
    <dbReference type="NCBI Taxonomy" id="39493"/>
    <lineage>
        <taxon>Bacteria</taxon>
        <taxon>Bacillati</taxon>
        <taxon>Bacillota</taxon>
        <taxon>Clostridia</taxon>
        <taxon>Eubacteriales</taxon>
        <taxon>Clostridiaceae</taxon>
        <taxon>Clostridium</taxon>
    </lineage>
</organism>
<evidence type="ECO:0000313" key="2">
    <source>
        <dbReference type="EMBL" id="MPQ43696.1"/>
    </source>
</evidence>
<evidence type="ECO:0008006" key="4">
    <source>
        <dbReference type="Google" id="ProtNLM"/>
    </source>
</evidence>
<dbReference type="PANTHER" id="PTHR38664:SF1">
    <property type="entry name" value="SLR0058 PROTEIN"/>
    <property type="match status" value="1"/>
</dbReference>
<evidence type="ECO:0000256" key="1">
    <source>
        <dbReference type="SAM" id="Coils"/>
    </source>
</evidence>
<name>A0A6I1MJJ2_9CLOT</name>
<keyword evidence="3" id="KW-1185">Reference proteome</keyword>
<proteinExistence type="predicted"/>
<dbReference type="EMBL" id="WHJC01000096">
    <property type="protein sequence ID" value="MPQ43696.1"/>
    <property type="molecule type" value="Genomic_DNA"/>
</dbReference>
<dbReference type="PANTHER" id="PTHR38664">
    <property type="entry name" value="SLR0058 PROTEIN"/>
    <property type="match status" value="1"/>
</dbReference>
<protein>
    <recommendedName>
        <fullName evidence="4">Phasin family protein</fullName>
    </recommendedName>
</protein>
<feature type="coiled-coil region" evidence="1">
    <location>
        <begin position="96"/>
        <end position="123"/>
    </location>
</feature>
<dbReference type="InterPro" id="IPR008769">
    <property type="entry name" value="PhaF_PhaI"/>
</dbReference>
<dbReference type="Proteomes" id="UP000430345">
    <property type="component" value="Unassembled WGS sequence"/>
</dbReference>
<dbReference type="RefSeq" id="WP_152889446.1">
    <property type="nucleotide sequence ID" value="NZ_WHJC01000096.1"/>
</dbReference>